<evidence type="ECO:0000313" key="2">
    <source>
        <dbReference type="EMBL" id="BCI90851.1"/>
    </source>
</evidence>
<name>A0A7G1IIM0_MYCKA</name>
<evidence type="ECO:0000256" key="1">
    <source>
        <dbReference type="SAM" id="MobiDB-lite"/>
    </source>
</evidence>
<dbReference type="AlphaFoldDB" id="A0A7G1IIM0"/>
<reference evidence="2 3" key="1">
    <citation type="submission" date="2020-07" db="EMBL/GenBank/DDBJ databases">
        <title>Mycobacterium kansasii (former subtype) with zoonotic potential isolated from diseased indoor pet cat, Japan.</title>
        <authorList>
            <person name="Fukano H."/>
            <person name="Terazono T."/>
            <person name="Hoshino Y."/>
        </authorList>
    </citation>
    <scope>NUCLEOTIDE SEQUENCE [LARGE SCALE GENOMIC DNA]</scope>
    <source>
        <strain evidence="2 3">Kuro-I</strain>
    </source>
</reference>
<dbReference type="EMBL" id="AP023343">
    <property type="protein sequence ID" value="BCI90851.1"/>
    <property type="molecule type" value="Genomic_DNA"/>
</dbReference>
<feature type="compositionally biased region" description="Polar residues" evidence="1">
    <location>
        <begin position="1"/>
        <end position="10"/>
    </location>
</feature>
<protein>
    <submittedName>
        <fullName evidence="2">Uncharacterized protein</fullName>
    </submittedName>
</protein>
<dbReference type="Proteomes" id="UP000516380">
    <property type="component" value="Chromosome"/>
</dbReference>
<feature type="region of interest" description="Disordered" evidence="1">
    <location>
        <begin position="1"/>
        <end position="25"/>
    </location>
</feature>
<evidence type="ECO:0000313" key="3">
    <source>
        <dbReference type="Proteomes" id="UP000516380"/>
    </source>
</evidence>
<gene>
    <name evidence="2" type="ORF">NIIDMKKI_60570</name>
</gene>
<sequence length="68" mass="7613">MRQIEPNITRNELEGTGGRMLLSSGRSRGKMRIGVSAYLVGRSNTKDELRELVSRTLAEFDLNAEIDC</sequence>
<organism evidence="2 3">
    <name type="scientific">Mycobacterium kansasii</name>
    <dbReference type="NCBI Taxonomy" id="1768"/>
    <lineage>
        <taxon>Bacteria</taxon>
        <taxon>Bacillati</taxon>
        <taxon>Actinomycetota</taxon>
        <taxon>Actinomycetes</taxon>
        <taxon>Mycobacteriales</taxon>
        <taxon>Mycobacteriaceae</taxon>
        <taxon>Mycobacterium</taxon>
    </lineage>
</organism>
<accession>A0A7G1IIM0</accession>
<keyword evidence="3" id="KW-1185">Reference proteome</keyword>
<proteinExistence type="predicted"/>